<evidence type="ECO:0000313" key="13">
    <source>
        <dbReference type="Proteomes" id="UP000462435"/>
    </source>
</evidence>
<dbReference type="GO" id="GO:0055085">
    <property type="term" value="P:transmembrane transport"/>
    <property type="evidence" value="ECO:0007669"/>
    <property type="project" value="InterPro"/>
</dbReference>
<evidence type="ECO:0000256" key="4">
    <source>
        <dbReference type="ARBA" id="ARBA00022475"/>
    </source>
</evidence>
<evidence type="ECO:0000256" key="2">
    <source>
        <dbReference type="ARBA" id="ARBA00006555"/>
    </source>
</evidence>
<feature type="compositionally biased region" description="Low complexity" evidence="10">
    <location>
        <begin position="92"/>
        <end position="113"/>
    </location>
</feature>
<keyword evidence="9" id="KW-0472">Membrane</keyword>
<dbReference type="Pfam" id="PF03544">
    <property type="entry name" value="TonB_C"/>
    <property type="match status" value="1"/>
</dbReference>
<evidence type="ECO:0000313" key="12">
    <source>
        <dbReference type="EMBL" id="KAF1042071.1"/>
    </source>
</evidence>
<name>A0A7V8FVA1_9BURK</name>
<comment type="subcellular location">
    <subcellularLocation>
        <location evidence="1">Cell inner membrane</location>
        <topology evidence="1">Single-pass membrane protein</topology>
        <orientation evidence="1">Periplasmic side</orientation>
    </subcellularLocation>
</comment>
<keyword evidence="5" id="KW-0997">Cell inner membrane</keyword>
<feature type="compositionally biased region" description="Pro residues" evidence="10">
    <location>
        <begin position="127"/>
        <end position="139"/>
    </location>
</feature>
<keyword evidence="3" id="KW-0813">Transport</keyword>
<keyword evidence="4" id="KW-1003">Cell membrane</keyword>
<dbReference type="InterPro" id="IPR037682">
    <property type="entry name" value="TonB_C"/>
</dbReference>
<feature type="compositionally biased region" description="Basic and acidic residues" evidence="10">
    <location>
        <begin position="62"/>
        <end position="86"/>
    </location>
</feature>
<dbReference type="PROSITE" id="PS52015">
    <property type="entry name" value="TONB_CTD"/>
    <property type="match status" value="1"/>
</dbReference>
<dbReference type="PANTHER" id="PTHR33446">
    <property type="entry name" value="PROTEIN TONB-RELATED"/>
    <property type="match status" value="1"/>
</dbReference>
<accession>A0A7V8FVA1</accession>
<feature type="region of interest" description="Disordered" evidence="10">
    <location>
        <begin position="42"/>
        <end position="142"/>
    </location>
</feature>
<feature type="domain" description="TonB C-terminal" evidence="11">
    <location>
        <begin position="149"/>
        <end position="243"/>
    </location>
</feature>
<organism evidence="12 13">
    <name type="scientific">Herbaspirillum frisingense</name>
    <dbReference type="NCBI Taxonomy" id="92645"/>
    <lineage>
        <taxon>Bacteria</taxon>
        <taxon>Pseudomonadati</taxon>
        <taxon>Pseudomonadota</taxon>
        <taxon>Betaproteobacteria</taxon>
        <taxon>Burkholderiales</taxon>
        <taxon>Oxalobacteraceae</taxon>
        <taxon>Herbaspirillum</taxon>
    </lineage>
</organism>
<dbReference type="InterPro" id="IPR006260">
    <property type="entry name" value="TonB/TolA_C"/>
</dbReference>
<dbReference type="GO" id="GO:0015031">
    <property type="term" value="P:protein transport"/>
    <property type="evidence" value="ECO:0007669"/>
    <property type="project" value="UniProtKB-KW"/>
</dbReference>
<dbReference type="GO" id="GO:0098797">
    <property type="term" value="C:plasma membrane protein complex"/>
    <property type="evidence" value="ECO:0007669"/>
    <property type="project" value="TreeGrafter"/>
</dbReference>
<keyword evidence="8" id="KW-1133">Transmembrane helix</keyword>
<dbReference type="InterPro" id="IPR051045">
    <property type="entry name" value="TonB-dependent_transducer"/>
</dbReference>
<reference evidence="13" key="1">
    <citation type="journal article" date="2020" name="MBio">
        <title>Horizontal gene transfer to a defensive symbiont with a reduced genome amongst a multipartite beetle microbiome.</title>
        <authorList>
            <person name="Waterworth S.C."/>
            <person name="Florez L.V."/>
            <person name="Rees E.R."/>
            <person name="Hertweck C."/>
            <person name="Kaltenpoth M."/>
            <person name="Kwan J.C."/>
        </authorList>
    </citation>
    <scope>NUCLEOTIDE SEQUENCE [LARGE SCALE GENOMIC DNA]</scope>
</reference>
<gene>
    <name evidence="12" type="ORF">GAK35_02916</name>
</gene>
<evidence type="ECO:0000256" key="1">
    <source>
        <dbReference type="ARBA" id="ARBA00004383"/>
    </source>
</evidence>
<keyword evidence="7" id="KW-0653">Protein transport</keyword>
<feature type="compositionally biased region" description="Pro residues" evidence="10">
    <location>
        <begin position="48"/>
        <end position="61"/>
    </location>
</feature>
<evidence type="ECO:0000256" key="10">
    <source>
        <dbReference type="SAM" id="MobiDB-lite"/>
    </source>
</evidence>
<dbReference type="GO" id="GO:0031992">
    <property type="term" value="F:energy transducer activity"/>
    <property type="evidence" value="ECO:0007669"/>
    <property type="project" value="TreeGrafter"/>
</dbReference>
<evidence type="ECO:0000256" key="3">
    <source>
        <dbReference type="ARBA" id="ARBA00022448"/>
    </source>
</evidence>
<dbReference type="AlphaFoldDB" id="A0A7V8FVA1"/>
<evidence type="ECO:0000256" key="5">
    <source>
        <dbReference type="ARBA" id="ARBA00022519"/>
    </source>
</evidence>
<dbReference type="EMBL" id="WNDX01000095">
    <property type="protein sequence ID" value="KAF1042071.1"/>
    <property type="molecule type" value="Genomic_DNA"/>
</dbReference>
<evidence type="ECO:0000256" key="8">
    <source>
        <dbReference type="ARBA" id="ARBA00022989"/>
    </source>
</evidence>
<dbReference type="PANTHER" id="PTHR33446:SF2">
    <property type="entry name" value="PROTEIN TONB"/>
    <property type="match status" value="1"/>
</dbReference>
<comment type="caution">
    <text evidence="12">The sequence shown here is derived from an EMBL/GenBank/DDBJ whole genome shotgun (WGS) entry which is preliminary data.</text>
</comment>
<dbReference type="NCBIfam" id="TIGR01352">
    <property type="entry name" value="tonB_Cterm"/>
    <property type="match status" value="1"/>
</dbReference>
<dbReference type="SUPFAM" id="SSF74653">
    <property type="entry name" value="TolA/TonB C-terminal domain"/>
    <property type="match status" value="1"/>
</dbReference>
<dbReference type="Proteomes" id="UP000462435">
    <property type="component" value="Unassembled WGS sequence"/>
</dbReference>
<evidence type="ECO:0000256" key="6">
    <source>
        <dbReference type="ARBA" id="ARBA00022692"/>
    </source>
</evidence>
<dbReference type="Gene3D" id="3.30.1150.10">
    <property type="match status" value="1"/>
</dbReference>
<evidence type="ECO:0000256" key="9">
    <source>
        <dbReference type="ARBA" id="ARBA00023136"/>
    </source>
</evidence>
<keyword evidence="6" id="KW-0812">Transmembrane</keyword>
<sequence length="243" mass="26224">MVIVYRYRDWLAALPSAGLALLLLAGGLRDAKPLKPKYDEPVRLEFIEPPPAPPQPVPPPRSEPKPEPVQKPKPEPKPEPRPEPKPLPKAPSAPSVPTAPADTAQAPTETATPRSEPAAPPQKAAPTPQPSAPPSPPAAPKANVEAEFIGKVRAYLNSVKRYPTGREASLQRPEGTVKVWFVLRRDGSVVDAGIEESSNSMLLDQAARRSINLGQFPAFPEQFRPGEAQHRFVVDLQFKPGGG</sequence>
<proteinExistence type="inferred from homology"/>
<evidence type="ECO:0000259" key="11">
    <source>
        <dbReference type="PROSITE" id="PS52015"/>
    </source>
</evidence>
<protein>
    <recommendedName>
        <fullName evidence="11">TonB C-terminal domain-containing protein</fullName>
    </recommendedName>
</protein>
<comment type="similarity">
    <text evidence="2">Belongs to the TonB family.</text>
</comment>
<evidence type="ECO:0000256" key="7">
    <source>
        <dbReference type="ARBA" id="ARBA00022927"/>
    </source>
</evidence>